<evidence type="ECO:0000313" key="3">
    <source>
        <dbReference type="Proteomes" id="UP000708208"/>
    </source>
</evidence>
<comment type="similarity">
    <text evidence="1">Belongs to the metallo-dependent hydrolases superfamily. Peptidase M19 family.</text>
</comment>
<keyword evidence="1" id="KW-0645">Protease</keyword>
<dbReference type="InterPro" id="IPR000180">
    <property type="entry name" value="Dipep_AS"/>
</dbReference>
<dbReference type="GO" id="GO:0006508">
    <property type="term" value="P:proteolysis"/>
    <property type="evidence" value="ECO:0007669"/>
    <property type="project" value="UniProtKB-KW"/>
</dbReference>
<dbReference type="PROSITE" id="PS00869">
    <property type="entry name" value="RENAL_DIPEPTIDASE_1"/>
    <property type="match status" value="1"/>
</dbReference>
<feature type="non-terminal residue" evidence="2">
    <location>
        <position position="1"/>
    </location>
</feature>
<comment type="catalytic activity">
    <reaction evidence="1">
        <text>an L-aminoacyl-L-amino acid + H2O = 2 an L-alpha-amino acid</text>
        <dbReference type="Rhea" id="RHEA:48940"/>
        <dbReference type="ChEBI" id="CHEBI:15377"/>
        <dbReference type="ChEBI" id="CHEBI:59869"/>
        <dbReference type="ChEBI" id="CHEBI:77460"/>
        <dbReference type="EC" id="3.4.13.19"/>
    </reaction>
</comment>
<dbReference type="PROSITE" id="PS51365">
    <property type="entry name" value="RENAL_DIPEPTIDASE_2"/>
    <property type="match status" value="1"/>
</dbReference>
<comment type="subunit">
    <text evidence="1">Homodimer; disulfide-linked.</text>
</comment>
<keyword evidence="1" id="KW-0336">GPI-anchor</keyword>
<evidence type="ECO:0000313" key="2">
    <source>
        <dbReference type="EMBL" id="CAG7830033.1"/>
    </source>
</evidence>
<dbReference type="GO" id="GO:0046872">
    <property type="term" value="F:metal ion binding"/>
    <property type="evidence" value="ECO:0007669"/>
    <property type="project" value="UniProtKB-UniRule"/>
</dbReference>
<keyword evidence="3" id="KW-1185">Reference proteome</keyword>
<dbReference type="EC" id="3.4.13.19" evidence="1"/>
<keyword evidence="1" id="KW-0732">Signal</keyword>
<dbReference type="Pfam" id="PF01244">
    <property type="entry name" value="Peptidase_M19"/>
    <property type="match status" value="1"/>
</dbReference>
<dbReference type="GO" id="GO:0098552">
    <property type="term" value="C:side of membrane"/>
    <property type="evidence" value="ECO:0007669"/>
    <property type="project" value="UniProtKB-KW"/>
</dbReference>
<dbReference type="EMBL" id="CAJVCH010553905">
    <property type="protein sequence ID" value="CAG7830033.1"/>
    <property type="molecule type" value="Genomic_DNA"/>
</dbReference>
<comment type="cofactor">
    <cofactor evidence="1">
        <name>Zn(2+)</name>
        <dbReference type="ChEBI" id="CHEBI:29105"/>
    </cofactor>
</comment>
<dbReference type="AlphaFoldDB" id="A0A8J2LE94"/>
<dbReference type="OrthoDB" id="445695at2759"/>
<dbReference type="InterPro" id="IPR008257">
    <property type="entry name" value="Pept_M19"/>
</dbReference>
<keyword evidence="1" id="KW-0482">Metalloprotease</keyword>
<organism evidence="2 3">
    <name type="scientific">Allacma fusca</name>
    <dbReference type="NCBI Taxonomy" id="39272"/>
    <lineage>
        <taxon>Eukaryota</taxon>
        <taxon>Metazoa</taxon>
        <taxon>Ecdysozoa</taxon>
        <taxon>Arthropoda</taxon>
        <taxon>Hexapoda</taxon>
        <taxon>Collembola</taxon>
        <taxon>Symphypleona</taxon>
        <taxon>Sminthuridae</taxon>
        <taxon>Allacma</taxon>
    </lineage>
</organism>
<keyword evidence="1" id="KW-0378">Hydrolase</keyword>
<keyword evidence="1" id="KW-0325">Glycoprotein</keyword>
<gene>
    <name evidence="2" type="ORF">AFUS01_LOCUS39861</name>
</gene>
<sequence length="251" mass="28264">MLTPSIWALLLTALISFVGKIHGRESHVEKGSSGQNDQISQYPKNIWEPQLFPDSRTSARAKLLKRVRTLLKTSPLIDGHNDLPWNIRKFIHSQINDFNFSVDLRNRSVYPWANSTWSQTDIPRLRRGLVGAQFWVAYVPCEAQFLNAVQITLEQIDLIRRLVSKYPNDLVLALSADDIERAHREGKIASLIAVEGGHSIGNSLATLRTFYELGVRAMTLTHTCNTPWADSSLVETGTHKPQHGGLTKFGR</sequence>
<reference evidence="2" key="1">
    <citation type="submission" date="2021-06" db="EMBL/GenBank/DDBJ databases">
        <authorList>
            <person name="Hodson N. C."/>
            <person name="Mongue J. A."/>
            <person name="Jaron S. K."/>
        </authorList>
    </citation>
    <scope>NUCLEOTIDE SEQUENCE</scope>
</reference>
<keyword evidence="1" id="KW-0449">Lipoprotein</keyword>
<keyword evidence="1" id="KW-0862">Zinc</keyword>
<accession>A0A8J2LE94</accession>
<evidence type="ECO:0000256" key="1">
    <source>
        <dbReference type="RuleBase" id="RU341113"/>
    </source>
</evidence>
<feature type="chain" id="PRO_5036515010" description="Dipeptidase" evidence="1">
    <location>
        <begin position="24"/>
        <end position="251"/>
    </location>
</feature>
<dbReference type="PANTHER" id="PTHR10443:SF12">
    <property type="entry name" value="DIPEPTIDASE"/>
    <property type="match status" value="1"/>
</dbReference>
<dbReference type="GO" id="GO:0070573">
    <property type="term" value="F:metallodipeptidase activity"/>
    <property type="evidence" value="ECO:0007669"/>
    <property type="project" value="InterPro"/>
</dbReference>
<proteinExistence type="inferred from homology"/>
<comment type="subcellular location">
    <subcellularLocation>
        <location evidence="1">Membrane</location>
        <topology evidence="1">Lipid-anchor</topology>
        <topology evidence="1">GPI-anchor</topology>
    </subcellularLocation>
</comment>
<keyword evidence="1" id="KW-0224">Dipeptidase</keyword>
<name>A0A8J2LE94_9HEXA</name>
<dbReference type="Proteomes" id="UP000708208">
    <property type="component" value="Unassembled WGS sequence"/>
</dbReference>
<keyword evidence="1" id="KW-1015">Disulfide bond</keyword>
<keyword evidence="1" id="KW-0472">Membrane</keyword>
<protein>
    <recommendedName>
        <fullName evidence="1">Dipeptidase</fullName>
        <ecNumber evidence="1">3.4.13.19</ecNumber>
    </recommendedName>
</protein>
<feature type="signal peptide" evidence="1">
    <location>
        <begin position="1"/>
        <end position="23"/>
    </location>
</feature>
<dbReference type="PANTHER" id="PTHR10443">
    <property type="entry name" value="MICROSOMAL DIPEPTIDASE"/>
    <property type="match status" value="1"/>
</dbReference>
<comment type="caution">
    <text evidence="2">The sequence shown here is derived from an EMBL/GenBank/DDBJ whole genome shotgun (WGS) entry which is preliminary data.</text>
</comment>
<keyword evidence="1" id="KW-0479">Metal-binding</keyword>